<reference evidence="1 2" key="1">
    <citation type="submission" date="2021-06" db="EMBL/GenBank/DDBJ databases">
        <title>Caerostris darwini draft genome.</title>
        <authorList>
            <person name="Kono N."/>
            <person name="Arakawa K."/>
        </authorList>
    </citation>
    <scope>NUCLEOTIDE SEQUENCE [LARGE SCALE GENOMIC DNA]</scope>
</reference>
<evidence type="ECO:0000313" key="1">
    <source>
        <dbReference type="EMBL" id="GIY01683.1"/>
    </source>
</evidence>
<dbReference type="AlphaFoldDB" id="A0AAV4Q2N9"/>
<proteinExistence type="predicted"/>
<comment type="caution">
    <text evidence="1">The sequence shown here is derived from an EMBL/GenBank/DDBJ whole genome shotgun (WGS) entry which is preliminary data.</text>
</comment>
<sequence>MFFVPSLQHMACSKIAVALYNQADMRAPFNRLETLIIDPYPRTTTDIIFGIVKRAKEKMNVLRIPEKLKPDLIFVLKATVILICKWFMDHSHFLKSDFVDVSSFQWRSQGTIDREKTAQALYYPEEDALRLRNRCSLRMLSIRVELCHLISTDWMGDWCKYTGKHNCRSFGSQVITSVVQ</sequence>
<name>A0AAV4Q2N9_9ARAC</name>
<gene>
    <name evidence="1" type="ORF">CDAR_117971</name>
</gene>
<evidence type="ECO:0000313" key="2">
    <source>
        <dbReference type="Proteomes" id="UP001054837"/>
    </source>
</evidence>
<keyword evidence="2" id="KW-1185">Reference proteome</keyword>
<organism evidence="1 2">
    <name type="scientific">Caerostris darwini</name>
    <dbReference type="NCBI Taxonomy" id="1538125"/>
    <lineage>
        <taxon>Eukaryota</taxon>
        <taxon>Metazoa</taxon>
        <taxon>Ecdysozoa</taxon>
        <taxon>Arthropoda</taxon>
        <taxon>Chelicerata</taxon>
        <taxon>Arachnida</taxon>
        <taxon>Araneae</taxon>
        <taxon>Araneomorphae</taxon>
        <taxon>Entelegynae</taxon>
        <taxon>Araneoidea</taxon>
        <taxon>Araneidae</taxon>
        <taxon>Caerostris</taxon>
    </lineage>
</organism>
<accession>A0AAV4Q2N9</accession>
<protein>
    <submittedName>
        <fullName evidence="1">Uncharacterized protein</fullName>
    </submittedName>
</protein>
<dbReference type="Proteomes" id="UP001054837">
    <property type="component" value="Unassembled WGS sequence"/>
</dbReference>
<dbReference type="EMBL" id="BPLQ01003596">
    <property type="protein sequence ID" value="GIY01683.1"/>
    <property type="molecule type" value="Genomic_DNA"/>
</dbReference>